<dbReference type="FunFam" id="1.10.3180.10:FF:000001">
    <property type="entry name" value="Ethylene insensitive 3-like 1"/>
    <property type="match status" value="1"/>
</dbReference>
<organism evidence="7 8">
    <name type="scientific">Actinidia chinensis var. chinensis</name>
    <name type="common">Chinese soft-hair kiwi</name>
    <dbReference type="NCBI Taxonomy" id="1590841"/>
    <lineage>
        <taxon>Eukaryota</taxon>
        <taxon>Viridiplantae</taxon>
        <taxon>Streptophyta</taxon>
        <taxon>Embryophyta</taxon>
        <taxon>Tracheophyta</taxon>
        <taxon>Spermatophyta</taxon>
        <taxon>Magnoliopsida</taxon>
        <taxon>eudicotyledons</taxon>
        <taxon>Gunneridae</taxon>
        <taxon>Pentapetalae</taxon>
        <taxon>asterids</taxon>
        <taxon>Ericales</taxon>
        <taxon>Actinidiaceae</taxon>
        <taxon>Actinidia</taxon>
    </lineage>
</organism>
<comment type="caution">
    <text evidence="7">The sequence shown here is derived from an EMBL/GenBank/DDBJ whole genome shotgun (WGS) entry which is preliminary data.</text>
</comment>
<sequence>MIELCEELNDPPSSDDEDDKLGYDELKKRIWKDRVRLQKLKAKHEAKEPEAEAKQELSRKKKMSRSQDAILKYMAKIMEECSAQGFVYGIVPERGKPVTGSSDSLREWWKGKVKFDQVAPVAVAEFLRVLEQGEFDPTSCMHFLQDLRDTTLGSLLSALMQHCMPPQRRFPLEKGLAPPWWSTGNEIWWGDQGIAEEQGPPPYRKPHDLKKAWKVSVLAGIIKHMSPNLERMRRLVRQSKCLQHKMTATETSTWCKVVNQEAALLKLTEKKLKISPSKDDGEKEGEEVAINLNRSGDKRKCVFEREVTVNALFSCQNLECPQSELDLGFVDKNSRAEHESQCSYRNNETQISGKGPSFKDFDSVDCQQSELGLGSVDKNVRTEHESKCSYRGDETQVDRKSLNFKDSDSIDWAQEMGNENYGAHRNDVEEGSCGSREDFENYWGENVIQQIPLDVVMGIQRGNTDLTMNPILEELLNEEGETSIWDLGYHQ</sequence>
<feature type="region of interest" description="Disordered" evidence="5">
    <location>
        <begin position="42"/>
        <end position="61"/>
    </location>
</feature>
<dbReference type="GO" id="GO:0005634">
    <property type="term" value="C:nucleus"/>
    <property type="evidence" value="ECO:0007669"/>
    <property type="project" value="UniProtKB-SubCell"/>
</dbReference>
<evidence type="ECO:0000313" key="8">
    <source>
        <dbReference type="Proteomes" id="UP000241394"/>
    </source>
</evidence>
<reference evidence="7 8" key="1">
    <citation type="submission" date="2017-07" db="EMBL/GenBank/DDBJ databases">
        <title>An improved, manually edited Actinidia chinensis var. chinensis (kiwifruit) genome highlights the challenges associated with draft genomes and gene prediction in plants.</title>
        <authorList>
            <person name="Pilkington S."/>
            <person name="Crowhurst R."/>
            <person name="Hilario E."/>
            <person name="Nardozza S."/>
            <person name="Fraser L."/>
            <person name="Peng Y."/>
            <person name="Gunaseelan K."/>
            <person name="Simpson R."/>
            <person name="Tahir J."/>
            <person name="Deroles S."/>
            <person name="Templeton K."/>
            <person name="Luo Z."/>
            <person name="Davy M."/>
            <person name="Cheng C."/>
            <person name="Mcneilage M."/>
            <person name="Scaglione D."/>
            <person name="Liu Y."/>
            <person name="Zhang Q."/>
            <person name="Datson P."/>
            <person name="De Silva N."/>
            <person name="Gardiner S."/>
            <person name="Bassett H."/>
            <person name="Chagne D."/>
            <person name="Mccallum J."/>
            <person name="Dzierzon H."/>
            <person name="Deng C."/>
            <person name="Wang Y.-Y."/>
            <person name="Barron N."/>
            <person name="Manako K."/>
            <person name="Bowen J."/>
            <person name="Foster T."/>
            <person name="Erridge Z."/>
            <person name="Tiffin H."/>
            <person name="Waite C."/>
            <person name="Davies K."/>
            <person name="Grierson E."/>
            <person name="Laing W."/>
            <person name="Kirk R."/>
            <person name="Chen X."/>
            <person name="Wood M."/>
            <person name="Montefiori M."/>
            <person name="Brummell D."/>
            <person name="Schwinn K."/>
            <person name="Catanach A."/>
            <person name="Fullerton C."/>
            <person name="Li D."/>
            <person name="Meiyalaghan S."/>
            <person name="Nieuwenhuizen N."/>
            <person name="Read N."/>
            <person name="Prakash R."/>
            <person name="Hunter D."/>
            <person name="Zhang H."/>
            <person name="Mckenzie M."/>
            <person name="Knabel M."/>
            <person name="Harris A."/>
            <person name="Allan A."/>
            <person name="Chen A."/>
            <person name="Janssen B."/>
            <person name="Plunkett B."/>
            <person name="Dwamena C."/>
            <person name="Voogd C."/>
            <person name="Leif D."/>
            <person name="Lafferty D."/>
            <person name="Souleyre E."/>
            <person name="Varkonyi-Gasic E."/>
            <person name="Gambi F."/>
            <person name="Hanley J."/>
            <person name="Yao J.-L."/>
            <person name="Cheung J."/>
            <person name="David K."/>
            <person name="Warren B."/>
            <person name="Marsh K."/>
            <person name="Snowden K."/>
            <person name="Lin-Wang K."/>
            <person name="Brian L."/>
            <person name="Martinez-Sanchez M."/>
            <person name="Wang M."/>
            <person name="Ileperuma N."/>
            <person name="Macnee N."/>
            <person name="Campin R."/>
            <person name="Mcatee P."/>
            <person name="Drummond R."/>
            <person name="Espley R."/>
            <person name="Ireland H."/>
            <person name="Wu R."/>
            <person name="Atkinson R."/>
            <person name="Karunairetnam S."/>
            <person name="Bulley S."/>
            <person name="Chunkath S."/>
            <person name="Hanley Z."/>
            <person name="Storey R."/>
            <person name="Thrimawithana A."/>
            <person name="Thomson S."/>
            <person name="David C."/>
            <person name="Testolin R."/>
        </authorList>
    </citation>
    <scope>NUCLEOTIDE SEQUENCE [LARGE SCALE GENOMIC DNA]</scope>
    <source>
        <strain evidence="8">cv. Red5</strain>
        <tissue evidence="7">Young leaf</tissue>
    </source>
</reference>
<name>A0A2R6R688_ACTCC</name>
<dbReference type="InterPro" id="IPR047091">
    <property type="entry name" value="EIN3-like_DNA-bd"/>
</dbReference>
<evidence type="ECO:0000256" key="1">
    <source>
        <dbReference type="ARBA" id="ARBA00004123"/>
    </source>
</evidence>
<keyword evidence="8" id="KW-1185">Reference proteome</keyword>
<dbReference type="EMBL" id="NKQK01000009">
    <property type="protein sequence ID" value="PSS21513.1"/>
    <property type="molecule type" value="Genomic_DNA"/>
</dbReference>
<dbReference type="GO" id="GO:0003677">
    <property type="term" value="F:DNA binding"/>
    <property type="evidence" value="ECO:0007669"/>
    <property type="project" value="TreeGrafter"/>
</dbReference>
<dbReference type="SUPFAM" id="SSF116768">
    <property type="entry name" value="DNA-binding domain of EIN3-like"/>
    <property type="match status" value="1"/>
</dbReference>
<evidence type="ECO:0000259" key="6">
    <source>
        <dbReference type="Pfam" id="PF04873"/>
    </source>
</evidence>
<dbReference type="GO" id="GO:0003700">
    <property type="term" value="F:DNA-binding transcription factor activity"/>
    <property type="evidence" value="ECO:0007669"/>
    <property type="project" value="InterPro"/>
</dbReference>
<evidence type="ECO:0000256" key="5">
    <source>
        <dbReference type="SAM" id="MobiDB-lite"/>
    </source>
</evidence>
<dbReference type="SMR" id="A0A2R6R688"/>
<gene>
    <name evidence="7" type="ORF">CEY00_Acc10559</name>
</gene>
<proteinExistence type="inferred from homology"/>
<dbReference type="GO" id="GO:0009873">
    <property type="term" value="P:ethylene-activated signaling pathway"/>
    <property type="evidence" value="ECO:0007669"/>
    <property type="project" value="UniProtKB-KW"/>
</dbReference>
<dbReference type="PANTHER" id="PTHR33305:SF29">
    <property type="entry name" value="ETHYLENE INSENSITIVE 3-LIKE 5 PROTEIN"/>
    <property type="match status" value="1"/>
</dbReference>
<dbReference type="Proteomes" id="UP000241394">
    <property type="component" value="Chromosome LG9"/>
</dbReference>
<dbReference type="Gramene" id="PSS21513">
    <property type="protein sequence ID" value="PSS21513"/>
    <property type="gene ID" value="CEY00_Acc10559"/>
</dbReference>
<reference evidence="8" key="2">
    <citation type="journal article" date="2018" name="BMC Genomics">
        <title>A manually annotated Actinidia chinensis var. chinensis (kiwifruit) genome highlights the challenges associated with draft genomes and gene prediction in plants.</title>
        <authorList>
            <person name="Pilkington S.M."/>
            <person name="Crowhurst R."/>
            <person name="Hilario E."/>
            <person name="Nardozza S."/>
            <person name="Fraser L."/>
            <person name="Peng Y."/>
            <person name="Gunaseelan K."/>
            <person name="Simpson R."/>
            <person name="Tahir J."/>
            <person name="Deroles S.C."/>
            <person name="Templeton K."/>
            <person name="Luo Z."/>
            <person name="Davy M."/>
            <person name="Cheng C."/>
            <person name="McNeilage M."/>
            <person name="Scaglione D."/>
            <person name="Liu Y."/>
            <person name="Zhang Q."/>
            <person name="Datson P."/>
            <person name="De Silva N."/>
            <person name="Gardiner S.E."/>
            <person name="Bassett H."/>
            <person name="Chagne D."/>
            <person name="McCallum J."/>
            <person name="Dzierzon H."/>
            <person name="Deng C."/>
            <person name="Wang Y.Y."/>
            <person name="Barron L."/>
            <person name="Manako K."/>
            <person name="Bowen J."/>
            <person name="Foster T.M."/>
            <person name="Erridge Z.A."/>
            <person name="Tiffin H."/>
            <person name="Waite C.N."/>
            <person name="Davies K.M."/>
            <person name="Grierson E.P."/>
            <person name="Laing W.A."/>
            <person name="Kirk R."/>
            <person name="Chen X."/>
            <person name="Wood M."/>
            <person name="Montefiori M."/>
            <person name="Brummell D.A."/>
            <person name="Schwinn K.E."/>
            <person name="Catanach A."/>
            <person name="Fullerton C."/>
            <person name="Li D."/>
            <person name="Meiyalaghan S."/>
            <person name="Nieuwenhuizen N."/>
            <person name="Read N."/>
            <person name="Prakash R."/>
            <person name="Hunter D."/>
            <person name="Zhang H."/>
            <person name="McKenzie M."/>
            <person name="Knabel M."/>
            <person name="Harris A."/>
            <person name="Allan A.C."/>
            <person name="Gleave A."/>
            <person name="Chen A."/>
            <person name="Janssen B.J."/>
            <person name="Plunkett B."/>
            <person name="Ampomah-Dwamena C."/>
            <person name="Voogd C."/>
            <person name="Leif D."/>
            <person name="Lafferty D."/>
            <person name="Souleyre E.J.F."/>
            <person name="Varkonyi-Gasic E."/>
            <person name="Gambi F."/>
            <person name="Hanley J."/>
            <person name="Yao J.L."/>
            <person name="Cheung J."/>
            <person name="David K.M."/>
            <person name="Warren B."/>
            <person name="Marsh K."/>
            <person name="Snowden K.C."/>
            <person name="Lin-Wang K."/>
            <person name="Brian L."/>
            <person name="Martinez-Sanchez M."/>
            <person name="Wang M."/>
            <person name="Ileperuma N."/>
            <person name="Macnee N."/>
            <person name="Campin R."/>
            <person name="McAtee P."/>
            <person name="Drummond R.S.M."/>
            <person name="Espley R.V."/>
            <person name="Ireland H.S."/>
            <person name="Wu R."/>
            <person name="Atkinson R.G."/>
            <person name="Karunairetnam S."/>
            <person name="Bulley S."/>
            <person name="Chunkath S."/>
            <person name="Hanley Z."/>
            <person name="Storey R."/>
            <person name="Thrimawithana A.H."/>
            <person name="Thomson S."/>
            <person name="David C."/>
            <person name="Testolin R."/>
            <person name="Huang H."/>
            <person name="Hellens R.P."/>
            <person name="Schaffer R.J."/>
        </authorList>
    </citation>
    <scope>NUCLEOTIDE SEQUENCE [LARGE SCALE GENOMIC DNA]</scope>
    <source>
        <strain evidence="8">cv. Red5</strain>
    </source>
</reference>
<dbReference type="OMA" id="ALMQHCM"/>
<evidence type="ECO:0000256" key="3">
    <source>
        <dbReference type="ARBA" id="ARBA00022745"/>
    </source>
</evidence>
<feature type="domain" description="Ethylene insensitive 3-like DNA-binding" evidence="6">
    <location>
        <begin position="24"/>
        <end position="261"/>
    </location>
</feature>
<feature type="region of interest" description="Disordered" evidence="5">
    <location>
        <begin position="1"/>
        <end position="21"/>
    </location>
</feature>
<accession>A0A2R6R688</accession>
<dbReference type="OrthoDB" id="2017676at2759"/>
<dbReference type="FunCoup" id="A0A2R6R688">
    <property type="interactions" value="389"/>
</dbReference>
<comment type="similarity">
    <text evidence="2">Belongs to the EIN3 family.</text>
</comment>
<dbReference type="Gene3D" id="1.10.3180.10">
    <property type="entry name" value="DNA-binding domain of EIN3-like"/>
    <property type="match status" value="2"/>
</dbReference>
<keyword evidence="3" id="KW-0936">Ethylene signaling pathway</keyword>
<feature type="compositionally biased region" description="Basic and acidic residues" evidence="5">
    <location>
        <begin position="43"/>
        <end position="58"/>
    </location>
</feature>
<dbReference type="STRING" id="1590841.A0A2R6R688"/>
<dbReference type="Pfam" id="PF04873">
    <property type="entry name" value="EIN3_DNA-bd"/>
    <property type="match status" value="1"/>
</dbReference>
<protein>
    <submittedName>
        <fullName evidence="7">ETHYLENE INSENSITIVE 3-like 4 protein</fullName>
    </submittedName>
</protein>
<evidence type="ECO:0000256" key="4">
    <source>
        <dbReference type="ARBA" id="ARBA00023242"/>
    </source>
</evidence>
<comment type="subcellular location">
    <subcellularLocation>
        <location evidence="1">Nucleus</location>
    </subcellularLocation>
</comment>
<dbReference type="InterPro" id="IPR006957">
    <property type="entry name" value="EIN3"/>
</dbReference>
<dbReference type="InterPro" id="IPR023278">
    <property type="entry name" value="Ethylene_insens-like_DNA-bd"/>
</dbReference>
<keyword evidence="4" id="KW-0539">Nucleus</keyword>
<evidence type="ECO:0000313" key="7">
    <source>
        <dbReference type="EMBL" id="PSS21513.1"/>
    </source>
</evidence>
<dbReference type="PANTHER" id="PTHR33305">
    <property type="entry name" value="ETHYLENE INSENSITIVE 3-LIKE 2 PROTEIN"/>
    <property type="match status" value="1"/>
</dbReference>
<evidence type="ECO:0000256" key="2">
    <source>
        <dbReference type="ARBA" id="ARBA00009416"/>
    </source>
</evidence>
<dbReference type="InParanoid" id="A0A2R6R688"/>
<dbReference type="AlphaFoldDB" id="A0A2R6R688"/>
<feature type="compositionally biased region" description="Acidic residues" evidence="5">
    <location>
        <begin position="1"/>
        <end position="19"/>
    </location>
</feature>